<sequence>MKSLSHFVKLTGSALATLLGVSLIGCGDKCEDYNCAPCTSAPNDIVVLFDTDSTQGGFRRAEISGGYVVLYTALGFTQPLDTVRQERGGLDFYRRPTSLRTLPWKVAPNSAQLPYPEGYNFRFVLPRANRGYDLSNIELRTEASGGCCDCGHNTRRRFSLNGVPKVADGYEFDERGAVLRR</sequence>
<name>A0A931BDA3_9BACT</name>
<evidence type="ECO:0000313" key="2">
    <source>
        <dbReference type="Proteomes" id="UP000645610"/>
    </source>
</evidence>
<evidence type="ECO:0000313" key="1">
    <source>
        <dbReference type="EMBL" id="MBF9140177.1"/>
    </source>
</evidence>
<protein>
    <recommendedName>
        <fullName evidence="3">Lipoprotein</fullName>
    </recommendedName>
</protein>
<evidence type="ECO:0008006" key="3">
    <source>
        <dbReference type="Google" id="ProtNLM"/>
    </source>
</evidence>
<comment type="caution">
    <text evidence="1">The sequence shown here is derived from an EMBL/GenBank/DDBJ whole genome shotgun (WGS) entry which is preliminary data.</text>
</comment>
<keyword evidence="2" id="KW-1185">Reference proteome</keyword>
<organism evidence="1 2">
    <name type="scientific">Hymenobacter properus</name>
    <dbReference type="NCBI Taxonomy" id="2791026"/>
    <lineage>
        <taxon>Bacteria</taxon>
        <taxon>Pseudomonadati</taxon>
        <taxon>Bacteroidota</taxon>
        <taxon>Cytophagia</taxon>
        <taxon>Cytophagales</taxon>
        <taxon>Hymenobacteraceae</taxon>
        <taxon>Hymenobacter</taxon>
    </lineage>
</organism>
<dbReference type="PROSITE" id="PS51257">
    <property type="entry name" value="PROKAR_LIPOPROTEIN"/>
    <property type="match status" value="1"/>
</dbReference>
<dbReference type="Proteomes" id="UP000645610">
    <property type="component" value="Unassembled WGS sequence"/>
</dbReference>
<gene>
    <name evidence="1" type="ORF">I2I01_00925</name>
</gene>
<reference evidence="1 2" key="1">
    <citation type="submission" date="2020-11" db="EMBL/GenBank/DDBJ databases">
        <authorList>
            <person name="Kim M.K."/>
        </authorList>
    </citation>
    <scope>NUCLEOTIDE SEQUENCE [LARGE SCALE GENOMIC DNA]</scope>
    <source>
        <strain evidence="1 2">BT439</strain>
    </source>
</reference>
<accession>A0A931BDA3</accession>
<dbReference type="AlphaFoldDB" id="A0A931BDA3"/>
<dbReference type="EMBL" id="JADQDP010000001">
    <property type="protein sequence ID" value="MBF9140177.1"/>
    <property type="molecule type" value="Genomic_DNA"/>
</dbReference>
<proteinExistence type="predicted"/>
<dbReference type="RefSeq" id="WP_196284547.1">
    <property type="nucleotide sequence ID" value="NZ_JADQDP010000001.1"/>
</dbReference>